<dbReference type="PANTHER" id="PTHR30093">
    <property type="entry name" value="GENERAL SECRETION PATHWAY PROTEIN G"/>
    <property type="match status" value="1"/>
</dbReference>
<feature type="domain" description="DUF1559" evidence="1">
    <location>
        <begin position="34"/>
        <end position="322"/>
    </location>
</feature>
<evidence type="ECO:0000313" key="3">
    <source>
        <dbReference type="Proteomes" id="UP000318017"/>
    </source>
</evidence>
<dbReference type="PROSITE" id="PS00409">
    <property type="entry name" value="PROKAR_NTER_METHYL"/>
    <property type="match status" value="1"/>
</dbReference>
<dbReference type="InterPro" id="IPR027558">
    <property type="entry name" value="Pre_pil_HX9DG_C"/>
</dbReference>
<dbReference type="Pfam" id="PF07963">
    <property type="entry name" value="N_methyl"/>
    <property type="match status" value="1"/>
</dbReference>
<proteinExistence type="predicted"/>
<dbReference type="OrthoDB" id="232895at2"/>
<dbReference type="NCBIfam" id="TIGR02532">
    <property type="entry name" value="IV_pilin_GFxxxE"/>
    <property type="match status" value="1"/>
</dbReference>
<dbReference type="AlphaFoldDB" id="A0A518G3S0"/>
<name>A0A518G3S0_9BACT</name>
<evidence type="ECO:0000313" key="2">
    <source>
        <dbReference type="EMBL" id="QDV23189.1"/>
    </source>
</evidence>
<accession>A0A518G3S0</accession>
<dbReference type="InterPro" id="IPR011453">
    <property type="entry name" value="DUF1559"/>
</dbReference>
<evidence type="ECO:0000259" key="1">
    <source>
        <dbReference type="Pfam" id="PF07596"/>
    </source>
</evidence>
<keyword evidence="3" id="KW-1185">Reference proteome</keyword>
<dbReference type="Pfam" id="PF07596">
    <property type="entry name" value="SBP_bac_10"/>
    <property type="match status" value="1"/>
</dbReference>
<dbReference type="RefSeq" id="WP_145075853.1">
    <property type="nucleotide sequence ID" value="NZ_CP036298.1"/>
</dbReference>
<dbReference type="KEGG" id="ahel:Q31a_14870"/>
<dbReference type="InterPro" id="IPR045584">
    <property type="entry name" value="Pilin-like"/>
</dbReference>
<dbReference type="EMBL" id="CP036298">
    <property type="protein sequence ID" value="QDV23189.1"/>
    <property type="molecule type" value="Genomic_DNA"/>
</dbReference>
<dbReference type="SUPFAM" id="SSF54523">
    <property type="entry name" value="Pili subunits"/>
    <property type="match status" value="1"/>
</dbReference>
<gene>
    <name evidence="2" type="primary">xcpT_4</name>
    <name evidence="2" type="ORF">Q31a_14870</name>
</gene>
<dbReference type="PANTHER" id="PTHR30093:SF2">
    <property type="entry name" value="TYPE II SECRETION SYSTEM PROTEIN H"/>
    <property type="match status" value="1"/>
</dbReference>
<organism evidence="2 3">
    <name type="scientific">Aureliella helgolandensis</name>
    <dbReference type="NCBI Taxonomy" id="2527968"/>
    <lineage>
        <taxon>Bacteria</taxon>
        <taxon>Pseudomonadati</taxon>
        <taxon>Planctomycetota</taxon>
        <taxon>Planctomycetia</taxon>
        <taxon>Pirellulales</taxon>
        <taxon>Pirellulaceae</taxon>
        <taxon>Aureliella</taxon>
    </lineage>
</organism>
<protein>
    <submittedName>
        <fullName evidence="2">Type II secretion system protein G</fullName>
    </submittedName>
</protein>
<dbReference type="InterPro" id="IPR012902">
    <property type="entry name" value="N_methyl_site"/>
</dbReference>
<dbReference type="NCBIfam" id="TIGR04294">
    <property type="entry name" value="pre_pil_HX9DG"/>
    <property type="match status" value="1"/>
</dbReference>
<reference evidence="2 3" key="1">
    <citation type="submission" date="2019-02" db="EMBL/GenBank/DDBJ databases">
        <title>Deep-cultivation of Planctomycetes and their phenomic and genomic characterization uncovers novel biology.</title>
        <authorList>
            <person name="Wiegand S."/>
            <person name="Jogler M."/>
            <person name="Boedeker C."/>
            <person name="Pinto D."/>
            <person name="Vollmers J."/>
            <person name="Rivas-Marin E."/>
            <person name="Kohn T."/>
            <person name="Peeters S.H."/>
            <person name="Heuer A."/>
            <person name="Rast P."/>
            <person name="Oberbeckmann S."/>
            <person name="Bunk B."/>
            <person name="Jeske O."/>
            <person name="Meyerdierks A."/>
            <person name="Storesund J.E."/>
            <person name="Kallscheuer N."/>
            <person name="Luecker S."/>
            <person name="Lage O.M."/>
            <person name="Pohl T."/>
            <person name="Merkel B.J."/>
            <person name="Hornburger P."/>
            <person name="Mueller R.-W."/>
            <person name="Bruemmer F."/>
            <person name="Labrenz M."/>
            <person name="Spormann A.M."/>
            <person name="Op den Camp H."/>
            <person name="Overmann J."/>
            <person name="Amann R."/>
            <person name="Jetten M.S.M."/>
            <person name="Mascher T."/>
            <person name="Medema M.H."/>
            <person name="Devos D.P."/>
            <person name="Kaster A.-K."/>
            <person name="Ovreas L."/>
            <person name="Rohde M."/>
            <person name="Galperin M.Y."/>
            <person name="Jogler C."/>
        </authorList>
    </citation>
    <scope>NUCLEOTIDE SEQUENCE [LARGE SCALE GENOMIC DNA]</scope>
    <source>
        <strain evidence="2 3">Q31a</strain>
    </source>
</reference>
<sequence>MVIRRSTSGFTLVELLVVIAIIGILVGLLLPAVQAAREAARRMQCSNNLKQAALSLHNYHDTYKTFAPRAYPRWLPGDDTRGGFTGILGFFEQGNVYNLIWTPGVYEGGAWPAGGWKPTYGPSAAADRACPYTSRMASLLCPSDPASGQRSPSMWNLEYGKTNYAFCGGDDANSVEQSPPAQPRGIFGRENGTKIAGITDGTSNTVLLGEIVTFSQANLIKGGIKSGVTMNNTTPPTNCMAFAGPDGRYNPPTGEQGWRGQGWCQGLMANLGFNTILPPNGPSCANWRGQTGFYSTQSYHTGGVNLALADGSVRFMSQSIDTGNLSLTHPGTGMSPYGVWGALGSKGGGEVSSLQD</sequence>
<dbReference type="Proteomes" id="UP000318017">
    <property type="component" value="Chromosome"/>
</dbReference>
<dbReference type="Gene3D" id="3.30.700.10">
    <property type="entry name" value="Glycoprotein, Type 4 Pilin"/>
    <property type="match status" value="1"/>
</dbReference>